<keyword evidence="1" id="KW-1133">Transmembrane helix</keyword>
<evidence type="ECO:0000313" key="3">
    <source>
        <dbReference type="Proteomes" id="UP000652761"/>
    </source>
</evidence>
<keyword evidence="3" id="KW-1185">Reference proteome</keyword>
<protein>
    <submittedName>
        <fullName evidence="2">Uncharacterized protein</fullName>
    </submittedName>
</protein>
<dbReference type="InterPro" id="IPR021775">
    <property type="entry name" value="DUF3339"/>
</dbReference>
<name>A0A843WRU1_COLES</name>
<organism evidence="2 3">
    <name type="scientific">Colocasia esculenta</name>
    <name type="common">Wild taro</name>
    <name type="synonym">Arum esculentum</name>
    <dbReference type="NCBI Taxonomy" id="4460"/>
    <lineage>
        <taxon>Eukaryota</taxon>
        <taxon>Viridiplantae</taxon>
        <taxon>Streptophyta</taxon>
        <taxon>Embryophyta</taxon>
        <taxon>Tracheophyta</taxon>
        <taxon>Spermatophyta</taxon>
        <taxon>Magnoliopsida</taxon>
        <taxon>Liliopsida</taxon>
        <taxon>Araceae</taxon>
        <taxon>Aroideae</taxon>
        <taxon>Colocasieae</taxon>
        <taxon>Colocasia</taxon>
    </lineage>
</organism>
<accession>A0A843WRU1</accession>
<sequence length="102" mass="11648">MPLGASYQLARELAEEYLEHQRRRRSPNWSFLPQTPFCFVCRRLFLGTPKGLLFQLLVKSRVVEFGNMSTSGITIMVHNIILFCIFTILVVAIGVHVHALTT</sequence>
<dbReference type="Pfam" id="PF11820">
    <property type="entry name" value="DUF3339"/>
    <property type="match status" value="1"/>
</dbReference>
<dbReference type="Proteomes" id="UP000652761">
    <property type="component" value="Unassembled WGS sequence"/>
</dbReference>
<keyword evidence="1" id="KW-0472">Membrane</keyword>
<evidence type="ECO:0000313" key="2">
    <source>
        <dbReference type="EMBL" id="MQM06714.1"/>
    </source>
</evidence>
<feature type="transmembrane region" description="Helical" evidence="1">
    <location>
        <begin position="80"/>
        <end position="99"/>
    </location>
</feature>
<comment type="caution">
    <text evidence="2">The sequence shown here is derived from an EMBL/GenBank/DDBJ whole genome shotgun (WGS) entry which is preliminary data.</text>
</comment>
<dbReference type="PANTHER" id="PTHR33128:SF47">
    <property type="entry name" value="GPI-ANCHORED-LIKE PROTEIN (DUF 3339)"/>
    <property type="match status" value="1"/>
</dbReference>
<reference evidence="2" key="1">
    <citation type="submission" date="2017-07" db="EMBL/GenBank/DDBJ databases">
        <title>Taro Niue Genome Assembly and Annotation.</title>
        <authorList>
            <person name="Atibalentja N."/>
            <person name="Keating K."/>
            <person name="Fields C.J."/>
        </authorList>
    </citation>
    <scope>NUCLEOTIDE SEQUENCE</scope>
    <source>
        <strain evidence="2">Niue_2</strain>
        <tissue evidence="2">Leaf</tissue>
    </source>
</reference>
<dbReference type="PANTHER" id="PTHR33128">
    <property type="entry name" value="OS05G0103400 PROTEIN"/>
    <property type="match status" value="1"/>
</dbReference>
<keyword evidence="1" id="KW-0812">Transmembrane</keyword>
<evidence type="ECO:0000256" key="1">
    <source>
        <dbReference type="SAM" id="Phobius"/>
    </source>
</evidence>
<gene>
    <name evidence="2" type="ORF">Taro_039540</name>
</gene>
<proteinExistence type="predicted"/>
<dbReference type="AlphaFoldDB" id="A0A843WRU1"/>
<dbReference type="EMBL" id="NMUH01003693">
    <property type="protein sequence ID" value="MQM06714.1"/>
    <property type="molecule type" value="Genomic_DNA"/>
</dbReference>